<protein>
    <submittedName>
        <fullName evidence="1">Uncharacterized protein</fullName>
    </submittedName>
</protein>
<sequence>MINMGIISGDDTASKTLKLAQTINDLKVIGLSAGHNELTEKMLYFQAEELINSSQAIYFDRIIPSFDMIKHAVRKRNNLYFNRYPRLSEIELKQLINLSHEASSTVQFFVPQVFQPDNFRKLAEITSPFLANIRMKSEPGIDEERQLFQLLLFVVVVSNSEFRKTDLMTIPNPDGSNLLECRIVFSSGSVARILFSNQIKEAESQIEFFQSGKDVVYFNNGEGSEITILNSEKIAIQQFSAEINQKKSVSVGFSHLLQAQRILSNLQAKMNYSGGFSSGSRYAV</sequence>
<dbReference type="AlphaFoldDB" id="A0A419WBD4"/>
<reference evidence="1 2" key="1">
    <citation type="submission" date="2018-09" db="EMBL/GenBank/DDBJ databases">
        <title>Genomic Encyclopedia of Archaeal and Bacterial Type Strains, Phase II (KMG-II): from individual species to whole genera.</title>
        <authorList>
            <person name="Goeker M."/>
        </authorList>
    </citation>
    <scope>NUCLEOTIDE SEQUENCE [LARGE SCALE GENOMIC DNA]</scope>
    <source>
        <strain evidence="1 2">DSM 27148</strain>
    </source>
</reference>
<comment type="caution">
    <text evidence="1">The sequence shown here is derived from an EMBL/GenBank/DDBJ whole genome shotgun (WGS) entry which is preliminary data.</text>
</comment>
<dbReference type="Proteomes" id="UP000283387">
    <property type="component" value="Unassembled WGS sequence"/>
</dbReference>
<keyword evidence="2" id="KW-1185">Reference proteome</keyword>
<name>A0A419WBD4_9BACT</name>
<dbReference type="OrthoDB" id="9815825at2"/>
<dbReference type="EMBL" id="RAPN01000001">
    <property type="protein sequence ID" value="RKD92768.1"/>
    <property type="molecule type" value="Genomic_DNA"/>
</dbReference>
<dbReference type="RefSeq" id="WP_120273947.1">
    <property type="nucleotide sequence ID" value="NZ_RAPN01000001.1"/>
</dbReference>
<proteinExistence type="predicted"/>
<organism evidence="1 2">
    <name type="scientific">Mangrovibacterium diazotrophicum</name>
    <dbReference type="NCBI Taxonomy" id="1261403"/>
    <lineage>
        <taxon>Bacteria</taxon>
        <taxon>Pseudomonadati</taxon>
        <taxon>Bacteroidota</taxon>
        <taxon>Bacteroidia</taxon>
        <taxon>Marinilabiliales</taxon>
        <taxon>Prolixibacteraceae</taxon>
        <taxon>Mangrovibacterium</taxon>
    </lineage>
</organism>
<accession>A0A419WBD4</accession>
<evidence type="ECO:0000313" key="1">
    <source>
        <dbReference type="EMBL" id="RKD92768.1"/>
    </source>
</evidence>
<evidence type="ECO:0000313" key="2">
    <source>
        <dbReference type="Proteomes" id="UP000283387"/>
    </source>
</evidence>
<gene>
    <name evidence="1" type="ORF">BC643_3145</name>
</gene>